<accession>A0ABU9MY15</accession>
<dbReference type="NCBIfam" id="NF037959">
    <property type="entry name" value="MFS_SpdSyn"/>
    <property type="match status" value="1"/>
</dbReference>
<protein>
    <submittedName>
        <fullName evidence="1">Fused MFS/spermidine synthase</fullName>
    </submittedName>
</protein>
<keyword evidence="2" id="KW-1185">Reference proteome</keyword>
<reference evidence="1 2" key="1">
    <citation type="submission" date="2024-03" db="EMBL/GenBank/DDBJ databases">
        <title>Pseudoalteromonas qingdaonensis sp. nov., isolated from the intestines of marine benthic organisms.</title>
        <authorList>
            <person name="Lin X."/>
            <person name="Fang S."/>
            <person name="Hu X."/>
        </authorList>
    </citation>
    <scope>NUCLEOTIDE SEQUENCE [LARGE SCALE GENOMIC DNA]</scope>
    <source>
        <strain evidence="1 2">YIC-827</strain>
    </source>
</reference>
<comment type="caution">
    <text evidence="1">The sequence shown here is derived from an EMBL/GenBank/DDBJ whole genome shotgun (WGS) entry which is preliminary data.</text>
</comment>
<organism evidence="1 2">
    <name type="scientific">Pseudoalteromonas qingdaonensis</name>
    <dbReference type="NCBI Taxonomy" id="3131913"/>
    <lineage>
        <taxon>Bacteria</taxon>
        <taxon>Pseudomonadati</taxon>
        <taxon>Pseudomonadota</taxon>
        <taxon>Gammaproteobacteria</taxon>
        <taxon>Alteromonadales</taxon>
        <taxon>Pseudoalteromonadaceae</taxon>
        <taxon>Pseudoalteromonas</taxon>
    </lineage>
</organism>
<dbReference type="Gene3D" id="3.40.50.150">
    <property type="entry name" value="Vaccinia Virus protein VP39"/>
    <property type="match status" value="1"/>
</dbReference>
<dbReference type="EMBL" id="JBCGCU010000014">
    <property type="protein sequence ID" value="MEM0516149.1"/>
    <property type="molecule type" value="Genomic_DNA"/>
</dbReference>
<gene>
    <name evidence="1" type="ORF">WCN91_12110</name>
</gene>
<sequence length="229" mass="26395">MKAALIHNDAASRHFISNCSHLGHLLYWYHQGGTRLEVRQEQEFRWLLLNHTLQSVIVANQPQRLLLPHLHILAQYWQTLKKPQRVLELGLGGGAIRNYLQQSYPEAELISVEHNAQVIHCYKRFFSAGQSDNLCCLDAEQALNRCGRFDWLILDLFSELDAPLFLFQQRFYELLSAALAPHGYVFINFLAHHPSQLTRLEQLLRATFGKAAKVISVPGYVNHLLFISR</sequence>
<proteinExistence type="predicted"/>
<dbReference type="SUPFAM" id="SSF53335">
    <property type="entry name" value="S-adenosyl-L-methionine-dependent methyltransferases"/>
    <property type="match status" value="1"/>
</dbReference>
<name>A0ABU9MY15_9GAMM</name>
<dbReference type="InterPro" id="IPR029063">
    <property type="entry name" value="SAM-dependent_MTases_sf"/>
</dbReference>
<evidence type="ECO:0000313" key="2">
    <source>
        <dbReference type="Proteomes" id="UP001447008"/>
    </source>
</evidence>
<dbReference type="RefSeq" id="WP_342679401.1">
    <property type="nucleotide sequence ID" value="NZ_JBCGCU010000014.1"/>
</dbReference>
<dbReference type="Proteomes" id="UP001447008">
    <property type="component" value="Unassembled WGS sequence"/>
</dbReference>
<evidence type="ECO:0000313" key="1">
    <source>
        <dbReference type="EMBL" id="MEM0516149.1"/>
    </source>
</evidence>
<dbReference type="CDD" id="cd02440">
    <property type="entry name" value="AdoMet_MTases"/>
    <property type="match status" value="1"/>
</dbReference>